<reference evidence="2" key="1">
    <citation type="submission" date="2016-09" db="EMBL/GenBank/DDBJ databases">
        <authorList>
            <person name="Greninger A.L."/>
            <person name="Jerome K.R."/>
            <person name="Mcnair B."/>
            <person name="Wallis C."/>
            <person name="Fang F."/>
        </authorList>
    </citation>
    <scope>NUCLEOTIDE SEQUENCE [LARGE SCALE GENOMIC DNA]</scope>
    <source>
        <strain evidence="2">M7</strain>
    </source>
</reference>
<proteinExistence type="predicted"/>
<name>A0A1E3R5U4_9MYCO</name>
<dbReference type="InterPro" id="IPR012349">
    <property type="entry name" value="Split_barrel_FMN-bd"/>
</dbReference>
<protein>
    <submittedName>
        <fullName evidence="1">Peptidase</fullName>
    </submittedName>
</protein>
<accession>A0A1E3R5U4</accession>
<dbReference type="Gene3D" id="2.30.110.10">
    <property type="entry name" value="Electron Transport, Fmn-binding Protein, Chain A"/>
    <property type="match status" value="1"/>
</dbReference>
<dbReference type="InterPro" id="IPR004378">
    <property type="entry name" value="F420H2_quin_Rdtase"/>
</dbReference>
<evidence type="ECO:0000313" key="2">
    <source>
        <dbReference type="Proteomes" id="UP000094243"/>
    </source>
</evidence>
<dbReference type="NCBIfam" id="TIGR00026">
    <property type="entry name" value="hi_GC_TIGR00026"/>
    <property type="match status" value="1"/>
</dbReference>
<dbReference type="AlphaFoldDB" id="A0A1E3R5U4"/>
<evidence type="ECO:0000313" key="1">
    <source>
        <dbReference type="EMBL" id="ODQ84752.1"/>
    </source>
</evidence>
<dbReference type="Pfam" id="PF04075">
    <property type="entry name" value="F420H2_quin_red"/>
    <property type="match status" value="1"/>
</dbReference>
<sequence>MQLPQRLARFNRYVTNPIQKLWAGWAPTYGILEHVGRRSGRPYRTPLTVFPTGDGVAILLTYGPDRDWLKNITVAGQARMKRYGRTFEVRDPQVLPKAQAATAVTGRWRPIFARLPFEQAVLLRRA</sequence>
<comment type="caution">
    <text evidence="1">The sequence shown here is derived from an EMBL/GenBank/DDBJ whole genome shotgun (WGS) entry which is preliminary data.</text>
</comment>
<organism evidence="1 2">
    <name type="scientific">Mycolicibacterium holsaticum</name>
    <dbReference type="NCBI Taxonomy" id="152142"/>
    <lineage>
        <taxon>Bacteria</taxon>
        <taxon>Bacillati</taxon>
        <taxon>Actinomycetota</taxon>
        <taxon>Actinomycetes</taxon>
        <taxon>Mycobacteriales</taxon>
        <taxon>Mycobacteriaceae</taxon>
        <taxon>Mycolicibacterium</taxon>
    </lineage>
</organism>
<dbReference type="GO" id="GO:0016491">
    <property type="term" value="F:oxidoreductase activity"/>
    <property type="evidence" value="ECO:0007669"/>
    <property type="project" value="InterPro"/>
</dbReference>
<dbReference type="Proteomes" id="UP000094243">
    <property type="component" value="Unassembled WGS sequence"/>
</dbReference>
<dbReference type="RefSeq" id="WP_069407926.1">
    <property type="nucleotide sequence ID" value="NZ_JBHRZJ010000007.1"/>
</dbReference>
<dbReference type="OrthoDB" id="3778270at2"/>
<gene>
    <name evidence="1" type="ORF">BHQ17_26055</name>
</gene>
<dbReference type="EMBL" id="MIGZ01000243">
    <property type="protein sequence ID" value="ODQ84752.1"/>
    <property type="molecule type" value="Genomic_DNA"/>
</dbReference>
<keyword evidence="2" id="KW-1185">Reference proteome</keyword>